<sequence>MAGRLKQQSRLLGLIANLFRRPFVLVRPIRLIRGAYFIANQYKKIEFKERKSTT</sequence>
<dbReference type="Proteomes" id="UP000003612">
    <property type="component" value="Unassembled WGS sequence"/>
</dbReference>
<proteinExistence type="predicted"/>
<keyword evidence="2" id="KW-1185">Reference proteome</keyword>
<evidence type="ECO:0000313" key="2">
    <source>
        <dbReference type="Proteomes" id="UP000003612"/>
    </source>
</evidence>
<comment type="caution">
    <text evidence="1">The sequence shown here is derived from an EMBL/GenBank/DDBJ whole genome shotgun (WGS) entry which is preliminary data.</text>
</comment>
<protein>
    <submittedName>
        <fullName evidence="1">Uncharacterized protein</fullName>
    </submittedName>
</protein>
<accession>A0ABN0CDY7</accession>
<gene>
    <name evidence="1" type="ORF">HMPREF0604_00240</name>
</gene>
<name>A0ABN0CDY7_NEIMU</name>
<organism evidence="1 2">
    <name type="scientific">Neisseria mucosa C102</name>
    <dbReference type="NCBI Taxonomy" id="435832"/>
    <lineage>
        <taxon>Bacteria</taxon>
        <taxon>Pseudomonadati</taxon>
        <taxon>Pseudomonadota</taxon>
        <taxon>Betaproteobacteria</taxon>
        <taxon>Neisseriales</taxon>
        <taxon>Neisseriaceae</taxon>
        <taxon>Neisseria</taxon>
    </lineage>
</organism>
<dbReference type="EMBL" id="ACRG01000001">
    <property type="protein sequence ID" value="EFV81661.1"/>
    <property type="molecule type" value="Genomic_DNA"/>
</dbReference>
<reference evidence="1 2" key="1">
    <citation type="submission" date="2010-12" db="EMBL/GenBank/DDBJ databases">
        <title>The Genome Sequence of Neisseria mucosa strain C102.</title>
        <authorList>
            <consortium name="The Broad Institute Genome Sequencing Platform"/>
            <person name="Earl A."/>
            <person name="Ward D."/>
            <person name="Feldgarden M."/>
            <person name="Gevers D."/>
            <person name="Sibley C.D."/>
            <person name="Field T.R."/>
            <person name="Grinwis M."/>
            <person name="Eshaghurshan C.S."/>
            <person name="Surette M."/>
            <person name="Young S.K."/>
            <person name="Zeng Q."/>
            <person name="Gargeya S."/>
            <person name="Fitzgerald M."/>
            <person name="Haas B."/>
            <person name="Abouelleil A."/>
            <person name="Alvarado L."/>
            <person name="Arachchi H.M."/>
            <person name="Berlin A."/>
            <person name="Brown A."/>
            <person name="Chapman S.B."/>
            <person name="Chen Z."/>
            <person name="Dunbar C."/>
            <person name="Freedman E."/>
            <person name="Gearin G."/>
            <person name="Gellesch M."/>
            <person name="Goldberg J."/>
            <person name="Griggs A."/>
            <person name="Gujja S."/>
            <person name="Heilman E."/>
            <person name="Heiman D."/>
            <person name="Howarth C."/>
            <person name="Larson L."/>
            <person name="Lui A."/>
            <person name="MacDonald P.J.P."/>
            <person name="Mehta T."/>
            <person name="Montmayeur A."/>
            <person name="Murphy C."/>
            <person name="Neiman D."/>
            <person name="Pearson M."/>
            <person name="Priest M."/>
            <person name="Roberts A."/>
            <person name="Saif S."/>
            <person name="Shea T."/>
            <person name="Shenoy N."/>
            <person name="Sisk P."/>
            <person name="Stolte C."/>
            <person name="Sykes S."/>
            <person name="White J."/>
            <person name="Yandava C."/>
            <person name="Nusbaum C."/>
            <person name="Birren B."/>
        </authorList>
    </citation>
    <scope>NUCLEOTIDE SEQUENCE [LARGE SCALE GENOMIC DNA]</scope>
    <source>
        <strain evidence="1 2">C102</strain>
    </source>
</reference>
<evidence type="ECO:0000313" key="1">
    <source>
        <dbReference type="EMBL" id="EFV81661.1"/>
    </source>
</evidence>